<sequence>MPGRDVSKQTAQLSLDELYVSDREGDDSAGTGTKEKPFKTALQALIAFGKEPLPTIYVDSQKEGERWDVISNTQLKNLKKLCQRGQVKNETAAQKEIEDALRREKNLEEARKVVIKLDPSLPEPKLVKIRDTEAHRGERVKIFGWIHRLRRQGKNLMFVILRDGTGFLQCVLSDELCQCYNALVLSTESSVALYGTLKIVPEGKMAPGGHELICDYWELIGLAPPGGADNLLNEESDVDVQLNNRHMMLRGENMSKIFKVRSALIQCFRDHYFDRGYFEITPPTLVQTQVEGGSTLFKMNYFGEEAFLTQSSQLYLETCLPSLGDVFCIAQSYRAEQSRTRRHLAEYTHIEGECAFITYDDLLNRLEDLVCDVVDRILKSPFGDLVRELHPEFQPPKRPFRRMNYTDAITWLKEHDYKKEDGTFYEFGEDIPEAPERMMTDAINEPILLCRFPAEIKSFYMERCPEDRRLTESVDVLMPNVGEIVGGSMRIWDSDERLEGYKREGIDCTPYYWYTDQRKYGTCPHGGYGLGLERFLTWLLNRHHIRDVVLYPRFVQRCKP</sequence>
<accession>K4GDC7</accession>
<dbReference type="PROSITE" id="PS50862">
    <property type="entry name" value="AA_TRNA_LIGASE_II"/>
    <property type="match status" value="1"/>
</dbReference>
<dbReference type="Pfam" id="PF01336">
    <property type="entry name" value="tRNA_anti-codon"/>
    <property type="match status" value="1"/>
</dbReference>
<dbReference type="Gene3D" id="2.40.50.140">
    <property type="entry name" value="Nucleic acid-binding proteins"/>
    <property type="match status" value="1"/>
</dbReference>
<dbReference type="InterPro" id="IPR048952">
    <property type="entry name" value="AsnRS_N"/>
</dbReference>
<dbReference type="PRINTS" id="PR01042">
    <property type="entry name" value="TRNASYNTHASP"/>
</dbReference>
<evidence type="ECO:0000256" key="4">
    <source>
        <dbReference type="ARBA" id="ARBA00022490"/>
    </source>
</evidence>
<dbReference type="InterPro" id="IPR004364">
    <property type="entry name" value="Aa-tRNA-synt_II"/>
</dbReference>
<dbReference type="Pfam" id="PF20917">
    <property type="entry name" value="AsnRS_N"/>
    <property type="match status" value="1"/>
</dbReference>
<evidence type="ECO:0000256" key="5">
    <source>
        <dbReference type="ARBA" id="ARBA00022598"/>
    </source>
</evidence>
<comment type="subcellular location">
    <subcellularLocation>
        <location evidence="1">Cytoplasm</location>
    </subcellularLocation>
</comment>
<evidence type="ECO:0000256" key="2">
    <source>
        <dbReference type="ARBA" id="ARBA00008226"/>
    </source>
</evidence>
<dbReference type="InterPro" id="IPR002312">
    <property type="entry name" value="Asp/Asn-tRNA-synth_IIb"/>
</dbReference>
<dbReference type="AlphaFoldDB" id="K4GDC7"/>
<dbReference type="InterPro" id="IPR045864">
    <property type="entry name" value="aa-tRNA-synth_II/BPL/LPL"/>
</dbReference>
<evidence type="ECO:0000256" key="13">
    <source>
        <dbReference type="SAM" id="MobiDB-lite"/>
    </source>
</evidence>
<evidence type="ECO:0000256" key="6">
    <source>
        <dbReference type="ARBA" id="ARBA00022741"/>
    </source>
</evidence>
<dbReference type="InterPro" id="IPR004522">
    <property type="entry name" value="Asn-tRNA-ligase"/>
</dbReference>
<dbReference type="Gene3D" id="3.30.1910.20">
    <property type="entry name" value="asparaginyl-tRNA synthetase, N-terminal domain"/>
    <property type="match status" value="1"/>
</dbReference>
<dbReference type="CDD" id="cd04323">
    <property type="entry name" value="AsnRS_cyto_like_N"/>
    <property type="match status" value="1"/>
</dbReference>
<dbReference type="GO" id="GO:0005737">
    <property type="term" value="C:cytoplasm"/>
    <property type="evidence" value="ECO:0007669"/>
    <property type="project" value="UniProtKB-SubCell"/>
</dbReference>
<evidence type="ECO:0000256" key="1">
    <source>
        <dbReference type="ARBA" id="ARBA00004496"/>
    </source>
</evidence>
<dbReference type="GO" id="GO:0005524">
    <property type="term" value="F:ATP binding"/>
    <property type="evidence" value="ECO:0007669"/>
    <property type="project" value="UniProtKB-KW"/>
</dbReference>
<reference evidence="15" key="1">
    <citation type="journal article" date="2012" name="PLoS ONE">
        <title>Sequencing and Analysis of Full-Length cDNAs, 5'-ESTs and 3'-ESTs from a Cartilaginous Fish, the Elephant Shark (Callorhinchus milii).</title>
        <authorList>
            <person name="Tan Y.Y."/>
            <person name="Kodzius R."/>
            <person name="Tay B.H."/>
            <person name="Tay A."/>
            <person name="Brenner S."/>
            <person name="Venkatesh B."/>
        </authorList>
    </citation>
    <scope>NUCLEOTIDE SEQUENCE</scope>
    <source>
        <tissue evidence="15">Liver</tissue>
    </source>
</reference>
<dbReference type="GO" id="GO:0006421">
    <property type="term" value="P:asparaginyl-tRNA aminoacylation"/>
    <property type="evidence" value="ECO:0007669"/>
    <property type="project" value="InterPro"/>
</dbReference>
<evidence type="ECO:0000256" key="11">
    <source>
        <dbReference type="ARBA" id="ARBA00039867"/>
    </source>
</evidence>
<dbReference type="EC" id="6.1.1.22" evidence="3"/>
<evidence type="ECO:0000313" key="15">
    <source>
        <dbReference type="EMBL" id="AFM90150.1"/>
    </source>
</evidence>
<keyword evidence="6" id="KW-0547">Nucleotide-binding</keyword>
<dbReference type="Pfam" id="PF00152">
    <property type="entry name" value="tRNA-synt_2"/>
    <property type="match status" value="1"/>
</dbReference>
<evidence type="ECO:0000256" key="9">
    <source>
        <dbReference type="ARBA" id="ARBA00023146"/>
    </source>
</evidence>
<evidence type="ECO:0000256" key="3">
    <source>
        <dbReference type="ARBA" id="ARBA00012816"/>
    </source>
</evidence>
<keyword evidence="7" id="KW-0067">ATP-binding</keyword>
<dbReference type="PANTHER" id="PTHR22594">
    <property type="entry name" value="ASPARTYL/LYSYL-TRNA SYNTHETASE"/>
    <property type="match status" value="1"/>
</dbReference>
<keyword evidence="8" id="KW-0648">Protein biosynthesis</keyword>
<feature type="domain" description="Aminoacyl-transfer RNA synthetases class-II family profile" evidence="14">
    <location>
        <begin position="258"/>
        <end position="552"/>
    </location>
</feature>
<protein>
    <recommendedName>
        <fullName evidence="11">Asparagine--tRNA ligase, cytoplasmic</fullName>
        <ecNumber evidence="3">6.1.1.22</ecNumber>
    </recommendedName>
    <alternativeName>
        <fullName evidence="10">Asparaginyl-tRNA synthetase</fullName>
    </alternativeName>
</protein>
<keyword evidence="4" id="KW-0963">Cytoplasm</keyword>
<dbReference type="CDD" id="cd00776">
    <property type="entry name" value="AsxRS_core"/>
    <property type="match status" value="1"/>
</dbReference>
<keyword evidence="5" id="KW-0436">Ligase</keyword>
<dbReference type="Gene3D" id="3.30.930.10">
    <property type="entry name" value="Bira Bifunctional Protein, Domain 2"/>
    <property type="match status" value="1"/>
</dbReference>
<dbReference type="SUPFAM" id="SSF50249">
    <property type="entry name" value="Nucleic acid-binding proteins"/>
    <property type="match status" value="1"/>
</dbReference>
<dbReference type="GO" id="GO:0003676">
    <property type="term" value="F:nucleic acid binding"/>
    <property type="evidence" value="ECO:0007669"/>
    <property type="project" value="InterPro"/>
</dbReference>
<dbReference type="FunFam" id="2.40.50.140:FF:000151">
    <property type="entry name" value="Asparagine--tRNA ligase, cytoplasmic"/>
    <property type="match status" value="1"/>
</dbReference>
<dbReference type="PANTHER" id="PTHR22594:SF16">
    <property type="entry name" value="ASPARAGINE--TRNA LIGASE, CYTOPLASMIC"/>
    <property type="match status" value="1"/>
</dbReference>
<comment type="catalytic activity">
    <reaction evidence="12">
        <text>tRNA(Asn) + L-asparagine + ATP = L-asparaginyl-tRNA(Asn) + AMP + diphosphate + H(+)</text>
        <dbReference type="Rhea" id="RHEA:11180"/>
        <dbReference type="Rhea" id="RHEA-COMP:9659"/>
        <dbReference type="Rhea" id="RHEA-COMP:9674"/>
        <dbReference type="ChEBI" id="CHEBI:15378"/>
        <dbReference type="ChEBI" id="CHEBI:30616"/>
        <dbReference type="ChEBI" id="CHEBI:33019"/>
        <dbReference type="ChEBI" id="CHEBI:58048"/>
        <dbReference type="ChEBI" id="CHEBI:78442"/>
        <dbReference type="ChEBI" id="CHEBI:78515"/>
        <dbReference type="ChEBI" id="CHEBI:456215"/>
        <dbReference type="EC" id="6.1.1.22"/>
    </reaction>
</comment>
<comment type="similarity">
    <text evidence="2">Belongs to the class-II aminoacyl-tRNA synthetase family.</text>
</comment>
<evidence type="ECO:0000256" key="7">
    <source>
        <dbReference type="ARBA" id="ARBA00022840"/>
    </source>
</evidence>
<proteinExistence type="evidence at transcript level"/>
<organism evidence="15">
    <name type="scientific">Callorhinchus milii</name>
    <name type="common">Ghost shark</name>
    <dbReference type="NCBI Taxonomy" id="7868"/>
    <lineage>
        <taxon>Eukaryota</taxon>
        <taxon>Metazoa</taxon>
        <taxon>Chordata</taxon>
        <taxon>Craniata</taxon>
        <taxon>Vertebrata</taxon>
        <taxon>Chondrichthyes</taxon>
        <taxon>Holocephali</taxon>
        <taxon>Chimaeriformes</taxon>
        <taxon>Callorhinchidae</taxon>
        <taxon>Callorhinchus</taxon>
    </lineage>
</organism>
<dbReference type="InterPro" id="IPR012340">
    <property type="entry name" value="NA-bd_OB-fold"/>
</dbReference>
<dbReference type="SUPFAM" id="SSF55681">
    <property type="entry name" value="Class II aaRS and biotin synthetases"/>
    <property type="match status" value="1"/>
</dbReference>
<evidence type="ECO:0000259" key="14">
    <source>
        <dbReference type="PROSITE" id="PS50862"/>
    </source>
</evidence>
<dbReference type="FunFam" id="3.30.930.10:FF:000040">
    <property type="entry name" value="Asparagine--tRNA ligase, cytoplasmic"/>
    <property type="match status" value="1"/>
</dbReference>
<dbReference type="GO" id="GO:0004816">
    <property type="term" value="F:asparagine-tRNA ligase activity"/>
    <property type="evidence" value="ECO:0007669"/>
    <property type="project" value="UniProtKB-EC"/>
</dbReference>
<evidence type="ECO:0000256" key="12">
    <source>
        <dbReference type="ARBA" id="ARBA00047844"/>
    </source>
</evidence>
<keyword evidence="9 15" id="KW-0030">Aminoacyl-tRNA synthetase</keyword>
<name>K4GDC7_CALMI</name>
<dbReference type="EMBL" id="JX211836">
    <property type="protein sequence ID" value="AFM90150.1"/>
    <property type="molecule type" value="mRNA"/>
</dbReference>
<feature type="region of interest" description="Disordered" evidence="13">
    <location>
        <begin position="17"/>
        <end position="36"/>
    </location>
</feature>
<evidence type="ECO:0000256" key="10">
    <source>
        <dbReference type="ARBA" id="ARBA00029886"/>
    </source>
</evidence>
<evidence type="ECO:0000256" key="8">
    <source>
        <dbReference type="ARBA" id="ARBA00022917"/>
    </source>
</evidence>
<dbReference type="NCBIfam" id="TIGR00457">
    <property type="entry name" value="asnS"/>
    <property type="match status" value="1"/>
</dbReference>
<dbReference type="InterPro" id="IPR004365">
    <property type="entry name" value="NA-bd_OB_tRNA"/>
</dbReference>
<dbReference type="InterPro" id="IPR006195">
    <property type="entry name" value="aa-tRNA-synth_II"/>
</dbReference>